<sequence>MRITARQIELFQMAYRHRSTRKAANALNISQPAISRAVADLEAEMAVALFDRAGRKFEPTAAAHSLSAAIRSHYYGIDRVVEAASLIASGTFGVLNVVALPAVADTVVARAAATLMARHSKLRIDIDVMGEQECLAMLRSGNADCAVICSSPSDAGFTSRLIREIRPVAALSAEDPLAAQREVSLQQLAENDLVMLPPDSPFRRALELELAKSRISFSVRAEVRTQSALAEYVISGIGRGVIDPLTGAMFSAAALVLRPLRASLIWPINLVAPASTMALPVTQLLLDELKPD</sequence>
<dbReference type="KEGG" id="ppso:QPJ95_22215"/>
<evidence type="ECO:0000256" key="1">
    <source>
        <dbReference type="ARBA" id="ARBA00009437"/>
    </source>
</evidence>
<protein>
    <submittedName>
        <fullName evidence="6">LysR family transcriptional regulator</fullName>
    </submittedName>
</protein>
<comment type="similarity">
    <text evidence="1">Belongs to the LysR transcriptional regulatory family.</text>
</comment>
<evidence type="ECO:0000256" key="3">
    <source>
        <dbReference type="ARBA" id="ARBA00023125"/>
    </source>
</evidence>
<evidence type="ECO:0000256" key="4">
    <source>
        <dbReference type="ARBA" id="ARBA00023163"/>
    </source>
</evidence>
<dbReference type="PANTHER" id="PTHR30427">
    <property type="entry name" value="TRANSCRIPTIONAL ACTIVATOR PROTEIN LYSR"/>
    <property type="match status" value="1"/>
</dbReference>
<dbReference type="PROSITE" id="PS50931">
    <property type="entry name" value="HTH_LYSR"/>
    <property type="match status" value="1"/>
</dbReference>
<organism evidence="6 7">
    <name type="scientific">Parasedimentitalea psychrophila</name>
    <dbReference type="NCBI Taxonomy" id="2997337"/>
    <lineage>
        <taxon>Bacteria</taxon>
        <taxon>Pseudomonadati</taxon>
        <taxon>Pseudomonadota</taxon>
        <taxon>Alphaproteobacteria</taxon>
        <taxon>Rhodobacterales</taxon>
        <taxon>Paracoccaceae</taxon>
        <taxon>Parasedimentitalea</taxon>
    </lineage>
</organism>
<keyword evidence="2" id="KW-0805">Transcription regulation</keyword>
<dbReference type="GO" id="GO:0010628">
    <property type="term" value="P:positive regulation of gene expression"/>
    <property type="evidence" value="ECO:0007669"/>
    <property type="project" value="TreeGrafter"/>
</dbReference>
<dbReference type="SUPFAM" id="SSF53850">
    <property type="entry name" value="Periplasmic binding protein-like II"/>
    <property type="match status" value="1"/>
</dbReference>
<gene>
    <name evidence="6" type="ORF">QPJ95_22215</name>
</gene>
<dbReference type="Gene3D" id="1.10.10.10">
    <property type="entry name" value="Winged helix-like DNA-binding domain superfamily/Winged helix DNA-binding domain"/>
    <property type="match status" value="1"/>
</dbReference>
<dbReference type="InterPro" id="IPR036390">
    <property type="entry name" value="WH_DNA-bd_sf"/>
</dbReference>
<dbReference type="Gene3D" id="3.40.190.10">
    <property type="entry name" value="Periplasmic binding protein-like II"/>
    <property type="match status" value="2"/>
</dbReference>
<dbReference type="Pfam" id="PF03466">
    <property type="entry name" value="LysR_substrate"/>
    <property type="match status" value="1"/>
</dbReference>
<name>A0A9Y2P6X1_9RHOB</name>
<dbReference type="EMBL" id="CP127247">
    <property type="protein sequence ID" value="WIY25170.1"/>
    <property type="molecule type" value="Genomic_DNA"/>
</dbReference>
<evidence type="ECO:0000256" key="2">
    <source>
        <dbReference type="ARBA" id="ARBA00023015"/>
    </source>
</evidence>
<dbReference type="InterPro" id="IPR005119">
    <property type="entry name" value="LysR_subst-bd"/>
</dbReference>
<dbReference type="GO" id="GO:0003700">
    <property type="term" value="F:DNA-binding transcription factor activity"/>
    <property type="evidence" value="ECO:0007669"/>
    <property type="project" value="InterPro"/>
</dbReference>
<reference evidence="6 7" key="1">
    <citation type="submission" date="2023-06" db="EMBL/GenBank/DDBJ databases">
        <title>Parasedimentitalea psychrophila sp. nov., a psychrophilic bacterium isolated from deep-sea sediment.</title>
        <authorList>
            <person name="Li A."/>
        </authorList>
    </citation>
    <scope>NUCLEOTIDE SEQUENCE [LARGE SCALE GENOMIC DNA]</scope>
    <source>
        <strain evidence="6 7">QS115</strain>
    </source>
</reference>
<evidence type="ECO:0000259" key="5">
    <source>
        <dbReference type="PROSITE" id="PS50931"/>
    </source>
</evidence>
<keyword evidence="3" id="KW-0238">DNA-binding</keyword>
<dbReference type="Proteomes" id="UP001238334">
    <property type="component" value="Chromosome"/>
</dbReference>
<dbReference type="AlphaFoldDB" id="A0A9Y2P6X1"/>
<dbReference type="GO" id="GO:0043565">
    <property type="term" value="F:sequence-specific DNA binding"/>
    <property type="evidence" value="ECO:0007669"/>
    <property type="project" value="TreeGrafter"/>
</dbReference>
<dbReference type="SUPFAM" id="SSF46785">
    <property type="entry name" value="Winged helix' DNA-binding domain"/>
    <property type="match status" value="1"/>
</dbReference>
<keyword evidence="7" id="KW-1185">Reference proteome</keyword>
<feature type="domain" description="HTH lysR-type" evidence="5">
    <location>
        <begin position="3"/>
        <end position="60"/>
    </location>
</feature>
<dbReference type="Pfam" id="PF00126">
    <property type="entry name" value="HTH_1"/>
    <property type="match status" value="1"/>
</dbReference>
<evidence type="ECO:0000313" key="7">
    <source>
        <dbReference type="Proteomes" id="UP001238334"/>
    </source>
</evidence>
<proteinExistence type="inferred from homology"/>
<keyword evidence="4" id="KW-0804">Transcription</keyword>
<dbReference type="RefSeq" id="WP_270920097.1">
    <property type="nucleotide sequence ID" value="NZ_CP127247.1"/>
</dbReference>
<dbReference type="PANTHER" id="PTHR30427:SF1">
    <property type="entry name" value="TRANSCRIPTIONAL ACTIVATOR PROTEIN LYSR"/>
    <property type="match status" value="1"/>
</dbReference>
<accession>A0A9Y2P6X1</accession>
<dbReference type="InterPro" id="IPR036388">
    <property type="entry name" value="WH-like_DNA-bd_sf"/>
</dbReference>
<dbReference type="InterPro" id="IPR000847">
    <property type="entry name" value="LysR_HTH_N"/>
</dbReference>
<dbReference type="PRINTS" id="PR00039">
    <property type="entry name" value="HTHLYSR"/>
</dbReference>
<evidence type="ECO:0000313" key="6">
    <source>
        <dbReference type="EMBL" id="WIY25170.1"/>
    </source>
</evidence>